<accession>A0AA38VTX0</accession>
<organism evidence="2 3">
    <name type="scientific">Coniochaeta hoffmannii</name>
    <dbReference type="NCBI Taxonomy" id="91930"/>
    <lineage>
        <taxon>Eukaryota</taxon>
        <taxon>Fungi</taxon>
        <taxon>Dikarya</taxon>
        <taxon>Ascomycota</taxon>
        <taxon>Pezizomycotina</taxon>
        <taxon>Sordariomycetes</taxon>
        <taxon>Sordariomycetidae</taxon>
        <taxon>Coniochaetales</taxon>
        <taxon>Coniochaetaceae</taxon>
        <taxon>Coniochaeta</taxon>
    </lineage>
</organism>
<feature type="signal peptide" evidence="1">
    <location>
        <begin position="1"/>
        <end position="22"/>
    </location>
</feature>
<keyword evidence="1" id="KW-0732">Signal</keyword>
<feature type="chain" id="PRO_5041454254" evidence="1">
    <location>
        <begin position="23"/>
        <end position="123"/>
    </location>
</feature>
<comment type="caution">
    <text evidence="2">The sequence shown here is derived from an EMBL/GenBank/DDBJ whole genome shotgun (WGS) entry which is preliminary data.</text>
</comment>
<sequence>MGLPGTILRWVLIAFNVTSIQAHYTNRLTPWFSRNLEEKMPLHNKVLFGDPGLPIGLVRIIFVSLNLMLATMQLIPSLRTLGLKVGFALLCVGFYSDLKLRESPIPHLTLFSLVGAALYFAEG</sequence>
<dbReference type="AlphaFoldDB" id="A0AA38VTX0"/>
<gene>
    <name evidence="2" type="ORF">NKR19_g464</name>
</gene>
<evidence type="ECO:0000313" key="3">
    <source>
        <dbReference type="Proteomes" id="UP001174691"/>
    </source>
</evidence>
<dbReference type="Proteomes" id="UP001174691">
    <property type="component" value="Unassembled WGS sequence"/>
</dbReference>
<evidence type="ECO:0000313" key="2">
    <source>
        <dbReference type="EMBL" id="KAJ9165346.1"/>
    </source>
</evidence>
<proteinExistence type="predicted"/>
<reference evidence="2" key="1">
    <citation type="submission" date="2022-07" db="EMBL/GenBank/DDBJ databases">
        <title>Fungi with potential for degradation of polypropylene.</title>
        <authorList>
            <person name="Gostincar C."/>
        </authorList>
    </citation>
    <scope>NUCLEOTIDE SEQUENCE</scope>
    <source>
        <strain evidence="2">EXF-13287</strain>
    </source>
</reference>
<dbReference type="EMBL" id="JANBVN010000004">
    <property type="protein sequence ID" value="KAJ9165346.1"/>
    <property type="molecule type" value="Genomic_DNA"/>
</dbReference>
<protein>
    <submittedName>
        <fullName evidence="2">Uncharacterized protein</fullName>
    </submittedName>
</protein>
<keyword evidence="3" id="KW-1185">Reference proteome</keyword>
<name>A0AA38VTX0_9PEZI</name>
<evidence type="ECO:0000256" key="1">
    <source>
        <dbReference type="SAM" id="SignalP"/>
    </source>
</evidence>